<dbReference type="PANTHER" id="PTHR30363">
    <property type="entry name" value="HTH-TYPE TRANSCRIPTIONAL REGULATOR SRLR-RELATED"/>
    <property type="match status" value="1"/>
</dbReference>
<dbReference type="EMBL" id="VTPX01000002">
    <property type="protein sequence ID" value="KAA0019646.1"/>
    <property type="molecule type" value="Genomic_DNA"/>
</dbReference>
<dbReference type="GO" id="GO:0003677">
    <property type="term" value="F:DNA binding"/>
    <property type="evidence" value="ECO:0007669"/>
    <property type="project" value="UniProtKB-KW"/>
</dbReference>
<evidence type="ECO:0000259" key="4">
    <source>
        <dbReference type="PROSITE" id="PS51000"/>
    </source>
</evidence>
<dbReference type="AlphaFoldDB" id="A0A640WH02"/>
<reference evidence="5 6" key="1">
    <citation type="submission" date="2019-08" db="EMBL/GenBank/DDBJ databases">
        <title>Bioinformatics analysis of the strain L3 and L5.</title>
        <authorList>
            <person name="Li X."/>
        </authorList>
    </citation>
    <scope>NUCLEOTIDE SEQUENCE [LARGE SCALE GENOMIC DNA]</scope>
    <source>
        <strain evidence="5 6">L3</strain>
    </source>
</reference>
<organism evidence="5 6">
    <name type="scientific">Salinicola corii</name>
    <dbReference type="NCBI Taxonomy" id="2606937"/>
    <lineage>
        <taxon>Bacteria</taxon>
        <taxon>Pseudomonadati</taxon>
        <taxon>Pseudomonadota</taxon>
        <taxon>Gammaproteobacteria</taxon>
        <taxon>Oceanospirillales</taxon>
        <taxon>Halomonadaceae</taxon>
        <taxon>Salinicola</taxon>
    </lineage>
</organism>
<protein>
    <submittedName>
        <fullName evidence="5">DeoR/GlpR transcriptional regulator</fullName>
    </submittedName>
</protein>
<feature type="domain" description="HTH deoR-type" evidence="4">
    <location>
        <begin position="2"/>
        <end position="57"/>
    </location>
</feature>
<dbReference type="InterPro" id="IPR050313">
    <property type="entry name" value="Carb_Metab_HTH_regulators"/>
</dbReference>
<dbReference type="PROSITE" id="PS51000">
    <property type="entry name" value="HTH_DEOR_2"/>
    <property type="match status" value="1"/>
</dbReference>
<evidence type="ECO:0000256" key="1">
    <source>
        <dbReference type="ARBA" id="ARBA00023015"/>
    </source>
</evidence>
<name>A0A640WH02_9GAMM</name>
<dbReference type="SUPFAM" id="SSF46785">
    <property type="entry name" value="Winged helix' DNA-binding domain"/>
    <property type="match status" value="1"/>
</dbReference>
<keyword evidence="6" id="KW-1185">Reference proteome</keyword>
<dbReference type="SMART" id="SM00420">
    <property type="entry name" value="HTH_DEOR"/>
    <property type="match status" value="1"/>
</dbReference>
<dbReference type="Pfam" id="PF08220">
    <property type="entry name" value="HTH_DeoR"/>
    <property type="match status" value="1"/>
</dbReference>
<evidence type="ECO:0000256" key="2">
    <source>
        <dbReference type="ARBA" id="ARBA00023125"/>
    </source>
</evidence>
<evidence type="ECO:0000256" key="3">
    <source>
        <dbReference type="ARBA" id="ARBA00023163"/>
    </source>
</evidence>
<proteinExistence type="predicted"/>
<dbReference type="InterPro" id="IPR037171">
    <property type="entry name" value="NagB/RpiA_transferase-like"/>
</dbReference>
<dbReference type="RefSeq" id="WP_149434247.1">
    <property type="nucleotide sequence ID" value="NZ_VTPX01000002.1"/>
</dbReference>
<keyword evidence="2" id="KW-0238">DNA-binding</keyword>
<evidence type="ECO:0000313" key="6">
    <source>
        <dbReference type="Proteomes" id="UP000466024"/>
    </source>
</evidence>
<keyword evidence="3" id="KW-0804">Transcription</keyword>
<dbReference type="Pfam" id="PF00455">
    <property type="entry name" value="DeoRC"/>
    <property type="match status" value="1"/>
</dbReference>
<dbReference type="PROSITE" id="PS00894">
    <property type="entry name" value="HTH_DEOR_1"/>
    <property type="match status" value="1"/>
</dbReference>
<dbReference type="Gene3D" id="3.40.50.1360">
    <property type="match status" value="1"/>
</dbReference>
<dbReference type="InterPro" id="IPR018356">
    <property type="entry name" value="Tscrpt_reg_HTH_DeoR_CS"/>
</dbReference>
<dbReference type="SUPFAM" id="SSF100950">
    <property type="entry name" value="NagB/RpiA/CoA transferase-like"/>
    <property type="match status" value="1"/>
</dbReference>
<dbReference type="SMART" id="SM01134">
    <property type="entry name" value="DeoRC"/>
    <property type="match status" value="1"/>
</dbReference>
<accession>A0A640WH02</accession>
<evidence type="ECO:0000313" key="5">
    <source>
        <dbReference type="EMBL" id="KAA0019646.1"/>
    </source>
</evidence>
<dbReference type="InterPro" id="IPR001034">
    <property type="entry name" value="DeoR_HTH"/>
</dbReference>
<comment type="caution">
    <text evidence="5">The sequence shown here is derived from an EMBL/GenBank/DDBJ whole genome shotgun (WGS) entry which is preliminary data.</text>
</comment>
<dbReference type="Proteomes" id="UP000466024">
    <property type="component" value="Unassembled WGS sequence"/>
</dbReference>
<sequence>MKVAKRRHDMLEAVHAGITSIEALCRHFGISEATARRDLGALSEQGLLVRTYGGAATTIGQREPELTLEQRRMRQGEVKARLAACALACIEDGDTLLLDGGTTTAALAARLGERRGLHVVTNNMAALPWLTQLPEGHTTVLGGDLRASSMTAYGPLAHAALSRLTVDRLFLSADGVTELGLCEASPEQAWLKEAMIARAAEVYVMADATKLGHASQQHWTPFPHQWTLITDATDERLDTFRTLGAAVLNPEMATAP</sequence>
<dbReference type="GO" id="GO:0003700">
    <property type="term" value="F:DNA-binding transcription factor activity"/>
    <property type="evidence" value="ECO:0007669"/>
    <property type="project" value="InterPro"/>
</dbReference>
<dbReference type="PANTHER" id="PTHR30363:SF44">
    <property type="entry name" value="AGA OPERON TRANSCRIPTIONAL REPRESSOR-RELATED"/>
    <property type="match status" value="1"/>
</dbReference>
<keyword evidence="1" id="KW-0805">Transcription regulation</keyword>
<gene>
    <name evidence="5" type="ORF">F0A16_04735</name>
</gene>
<dbReference type="InterPro" id="IPR014036">
    <property type="entry name" value="DeoR-like_C"/>
</dbReference>
<dbReference type="InterPro" id="IPR036390">
    <property type="entry name" value="WH_DNA-bd_sf"/>
</dbReference>
<dbReference type="PRINTS" id="PR00037">
    <property type="entry name" value="HTHLACR"/>
</dbReference>